<keyword evidence="2" id="KW-0238">DNA-binding</keyword>
<dbReference type="InterPro" id="IPR036390">
    <property type="entry name" value="WH_DNA-bd_sf"/>
</dbReference>
<dbReference type="SUPFAM" id="SSF46785">
    <property type="entry name" value="Winged helix' DNA-binding domain"/>
    <property type="match status" value="1"/>
</dbReference>
<dbReference type="SMART" id="SM00344">
    <property type="entry name" value="HTH_ASNC"/>
    <property type="match status" value="1"/>
</dbReference>
<dbReference type="Gene3D" id="1.10.10.10">
    <property type="entry name" value="Winged helix-like DNA-binding domain superfamily/Winged helix DNA-binding domain"/>
    <property type="match status" value="1"/>
</dbReference>
<dbReference type="Pfam" id="PF13412">
    <property type="entry name" value="HTH_24"/>
    <property type="match status" value="1"/>
</dbReference>
<dbReference type="PRINTS" id="PR00033">
    <property type="entry name" value="HTHASNC"/>
</dbReference>
<gene>
    <name evidence="5" type="ORF">SAMN05421736_11112</name>
</gene>
<dbReference type="InterPro" id="IPR019887">
    <property type="entry name" value="Tscrpt_reg_AsnC/Lrp_C"/>
</dbReference>
<name>A0A1H3SIC1_9BACI</name>
<dbReference type="InterPro" id="IPR000485">
    <property type="entry name" value="AsnC-type_HTH_dom"/>
</dbReference>
<dbReference type="GO" id="GO:0043565">
    <property type="term" value="F:sequence-specific DNA binding"/>
    <property type="evidence" value="ECO:0007669"/>
    <property type="project" value="InterPro"/>
</dbReference>
<dbReference type="PANTHER" id="PTHR30154">
    <property type="entry name" value="LEUCINE-RESPONSIVE REGULATORY PROTEIN"/>
    <property type="match status" value="1"/>
</dbReference>
<dbReference type="PANTHER" id="PTHR30154:SF34">
    <property type="entry name" value="TRANSCRIPTIONAL REGULATOR AZLB"/>
    <property type="match status" value="1"/>
</dbReference>
<dbReference type="AlphaFoldDB" id="A0A1H3SIC1"/>
<dbReference type="PROSITE" id="PS00519">
    <property type="entry name" value="HTH_ASNC_1"/>
    <property type="match status" value="1"/>
</dbReference>
<dbReference type="InterPro" id="IPR011008">
    <property type="entry name" value="Dimeric_a/b-barrel"/>
</dbReference>
<accession>A0A1H3SIC1</accession>
<dbReference type="GO" id="GO:0043200">
    <property type="term" value="P:response to amino acid"/>
    <property type="evidence" value="ECO:0007669"/>
    <property type="project" value="TreeGrafter"/>
</dbReference>
<evidence type="ECO:0000313" key="6">
    <source>
        <dbReference type="Proteomes" id="UP000198935"/>
    </source>
</evidence>
<evidence type="ECO:0000256" key="2">
    <source>
        <dbReference type="ARBA" id="ARBA00023125"/>
    </source>
</evidence>
<dbReference type="InterPro" id="IPR036388">
    <property type="entry name" value="WH-like_DNA-bd_sf"/>
</dbReference>
<protein>
    <submittedName>
        <fullName evidence="5">Lrp/AsnC family transcriptional regulator, leucine-responsive regulatory protein</fullName>
    </submittedName>
</protein>
<dbReference type="InterPro" id="IPR019885">
    <property type="entry name" value="Tscrpt_reg_HTH_AsnC-type_CS"/>
</dbReference>
<proteinExistence type="predicted"/>
<reference evidence="6" key="1">
    <citation type="submission" date="2016-10" db="EMBL/GenBank/DDBJ databases">
        <authorList>
            <person name="Varghese N."/>
            <person name="Submissions S."/>
        </authorList>
    </citation>
    <scope>NUCLEOTIDE SEQUENCE [LARGE SCALE GENOMIC DNA]</scope>
    <source>
        <strain evidence="6">SP</strain>
    </source>
</reference>
<dbReference type="InterPro" id="IPR019888">
    <property type="entry name" value="Tscrpt_reg_AsnC-like"/>
</dbReference>
<keyword evidence="1" id="KW-0805">Transcription regulation</keyword>
<dbReference type="GO" id="GO:0005829">
    <property type="term" value="C:cytosol"/>
    <property type="evidence" value="ECO:0007669"/>
    <property type="project" value="TreeGrafter"/>
</dbReference>
<dbReference type="EMBL" id="FNPI01000011">
    <property type="protein sequence ID" value="SDZ37438.1"/>
    <property type="molecule type" value="Genomic_DNA"/>
</dbReference>
<sequence>MKIITLLMGKARMTWAELANEVGLSAPAVADRTHRLEEQGIIKGYGALIDPVRVGCECTAFVAVTLDHPQYRSPFLKKVNGIREIQECHHIAGDYDYLLKVRCRNTKDLDRVLSMELKEMDGISKTRTTIVLDTMKETHQVPLPADNLS</sequence>
<evidence type="ECO:0000256" key="1">
    <source>
        <dbReference type="ARBA" id="ARBA00023015"/>
    </source>
</evidence>
<evidence type="ECO:0000313" key="5">
    <source>
        <dbReference type="EMBL" id="SDZ37438.1"/>
    </source>
</evidence>
<keyword evidence="3" id="KW-0804">Transcription</keyword>
<organism evidence="5 6">
    <name type="scientific">Evansella caseinilytica</name>
    <dbReference type="NCBI Taxonomy" id="1503961"/>
    <lineage>
        <taxon>Bacteria</taxon>
        <taxon>Bacillati</taxon>
        <taxon>Bacillota</taxon>
        <taxon>Bacilli</taxon>
        <taxon>Bacillales</taxon>
        <taxon>Bacillaceae</taxon>
        <taxon>Evansella</taxon>
    </lineage>
</organism>
<dbReference type="SUPFAM" id="SSF54909">
    <property type="entry name" value="Dimeric alpha+beta barrel"/>
    <property type="match status" value="1"/>
</dbReference>
<feature type="domain" description="HTH asnC-type" evidence="4">
    <location>
        <begin position="1"/>
        <end position="57"/>
    </location>
</feature>
<evidence type="ECO:0000259" key="4">
    <source>
        <dbReference type="PROSITE" id="PS50956"/>
    </source>
</evidence>
<dbReference type="Proteomes" id="UP000198935">
    <property type="component" value="Unassembled WGS sequence"/>
</dbReference>
<evidence type="ECO:0000256" key="3">
    <source>
        <dbReference type="ARBA" id="ARBA00023163"/>
    </source>
</evidence>
<dbReference type="Gene3D" id="3.30.70.920">
    <property type="match status" value="1"/>
</dbReference>
<keyword evidence="6" id="KW-1185">Reference proteome</keyword>
<dbReference type="STRING" id="1503961.SAMN05421736_11112"/>
<dbReference type="Pfam" id="PF01037">
    <property type="entry name" value="AsnC_trans_reg"/>
    <property type="match status" value="1"/>
</dbReference>
<dbReference type="PROSITE" id="PS50956">
    <property type="entry name" value="HTH_ASNC_2"/>
    <property type="match status" value="1"/>
</dbReference>